<dbReference type="InterPro" id="IPR006461">
    <property type="entry name" value="PLAC_motif_containing"/>
</dbReference>
<comment type="caution">
    <text evidence="3">The sequence shown here is derived from an EMBL/GenBank/DDBJ whole genome shotgun (WGS) entry which is preliminary data.</text>
</comment>
<keyword evidence="2" id="KW-1133">Transmembrane helix</keyword>
<evidence type="ECO:0000256" key="1">
    <source>
        <dbReference type="SAM" id="MobiDB-lite"/>
    </source>
</evidence>
<dbReference type="EMBL" id="CAUYUJ010014781">
    <property type="protein sequence ID" value="CAK0845945.1"/>
    <property type="molecule type" value="Genomic_DNA"/>
</dbReference>
<evidence type="ECO:0000313" key="4">
    <source>
        <dbReference type="Proteomes" id="UP001189429"/>
    </source>
</evidence>
<proteinExistence type="predicted"/>
<keyword evidence="2" id="KW-0812">Transmembrane</keyword>
<sequence length="203" mass="21843">MLSFWTGLAVMGALFLLVPSTFGIAMVLIVPLGVYWRQQLRRLFGYSHNTATSLSQDCLAWTLCCLCAIVQEAREVEHVQREPPPVRLSNAQLAHDVSRGRGPLPAAASAAASAGGAGDCPRVGGERKWGSAARTSARRLPARGRAGLRSRARTSSSSSPRDVPRWQSARGVRQRPQHQQRELAGGRRCAPAAGHAARRTESG</sequence>
<dbReference type="Proteomes" id="UP001189429">
    <property type="component" value="Unassembled WGS sequence"/>
</dbReference>
<keyword evidence="4" id="KW-1185">Reference proteome</keyword>
<evidence type="ECO:0000256" key="2">
    <source>
        <dbReference type="SAM" id="Phobius"/>
    </source>
</evidence>
<reference evidence="3" key="1">
    <citation type="submission" date="2023-10" db="EMBL/GenBank/DDBJ databases">
        <authorList>
            <person name="Chen Y."/>
            <person name="Shah S."/>
            <person name="Dougan E. K."/>
            <person name="Thang M."/>
            <person name="Chan C."/>
        </authorList>
    </citation>
    <scope>NUCLEOTIDE SEQUENCE [LARGE SCALE GENOMIC DNA]</scope>
</reference>
<feature type="region of interest" description="Disordered" evidence="1">
    <location>
        <begin position="99"/>
        <end position="203"/>
    </location>
</feature>
<organism evidence="3 4">
    <name type="scientific">Prorocentrum cordatum</name>
    <dbReference type="NCBI Taxonomy" id="2364126"/>
    <lineage>
        <taxon>Eukaryota</taxon>
        <taxon>Sar</taxon>
        <taxon>Alveolata</taxon>
        <taxon>Dinophyceae</taxon>
        <taxon>Prorocentrales</taxon>
        <taxon>Prorocentraceae</taxon>
        <taxon>Prorocentrum</taxon>
    </lineage>
</organism>
<feature type="transmembrane region" description="Helical" evidence="2">
    <location>
        <begin position="12"/>
        <end position="36"/>
    </location>
</feature>
<gene>
    <name evidence="3" type="ORF">PCOR1329_LOCUS39585</name>
</gene>
<protein>
    <submittedName>
        <fullName evidence="3">Uncharacterized protein</fullName>
    </submittedName>
</protein>
<name>A0ABN9TL38_9DINO</name>
<evidence type="ECO:0000313" key="3">
    <source>
        <dbReference type="EMBL" id="CAK0845945.1"/>
    </source>
</evidence>
<accession>A0ABN9TL38</accession>
<keyword evidence="2" id="KW-0472">Membrane</keyword>
<feature type="non-terminal residue" evidence="3">
    <location>
        <position position="203"/>
    </location>
</feature>
<feature type="compositionally biased region" description="Basic residues" evidence="1">
    <location>
        <begin position="136"/>
        <end position="152"/>
    </location>
</feature>
<dbReference type="Pfam" id="PF04749">
    <property type="entry name" value="PLAC8"/>
    <property type="match status" value="1"/>
</dbReference>
<dbReference type="NCBIfam" id="TIGR01571">
    <property type="entry name" value="A_thal_Cys_rich"/>
    <property type="match status" value="1"/>
</dbReference>